<dbReference type="GO" id="GO:0016020">
    <property type="term" value="C:membrane"/>
    <property type="evidence" value="ECO:0007669"/>
    <property type="project" value="InterPro"/>
</dbReference>
<feature type="region of interest" description="Disordered" evidence="4">
    <location>
        <begin position="372"/>
        <end position="415"/>
    </location>
</feature>
<dbReference type="SMART" id="SM00283">
    <property type="entry name" value="MA"/>
    <property type="match status" value="1"/>
</dbReference>
<evidence type="ECO:0000259" key="6">
    <source>
        <dbReference type="PROSITE" id="PS50111"/>
    </source>
</evidence>
<keyword evidence="1 3" id="KW-0807">Transducer</keyword>
<dbReference type="SUPFAM" id="SSF158472">
    <property type="entry name" value="HAMP domain-like"/>
    <property type="match status" value="1"/>
</dbReference>
<accession>M0AA25</accession>
<evidence type="ECO:0000256" key="3">
    <source>
        <dbReference type="PROSITE-ProRule" id="PRU00284"/>
    </source>
</evidence>
<keyword evidence="5" id="KW-0472">Membrane</keyword>
<evidence type="ECO:0000313" key="9">
    <source>
        <dbReference type="Proteomes" id="UP000011648"/>
    </source>
</evidence>
<feature type="transmembrane region" description="Helical" evidence="5">
    <location>
        <begin position="295"/>
        <end position="315"/>
    </location>
</feature>
<sequence length="889" mass="94858">MKFGVVFLVLGLLIGGLGFAATTLLTDNVEASALEERQNAAYQEGTAMETWLEQNRNVVQAASDAPVVDTNDPEAIQSYLEETYYDMPESRMNGLYVNTTTGEVVTGVGGDADSVETLAFPDADELDSDLSTDGVARTDPYSMPDQLGRSADTHPVISYYIGVNDGEHALVFTFGLADRSTGMISTADSDTVMTILDEQGRIVNDDAYMGNDDGENATFLTTYEDQSGVLETVQSESRGALRVDEPPGETLRSAPYNFNPDGYVVGYYTTASDLTVLVHTTEAEALGFAHSATQFGLLITFVGVALIGVVGVVLGRTTARSLSDLSDRAAAIRDGEFDTTVESDRIDEIGTLYESIDDMRLSLVDQIEESDQARARAEQAREDSEQARAQADTARKEAEEAKERAERARRDAQEMTDHLERTATEYCDVMRACAGGDLTRRLDPDTESDPMAEIATTFNEMLDDIERTVATVSAFATDVSDASDDVQARAAELEATSETVSDSVQQITGYADRQNDRMETISGEVQGISANIEEIAATADSLAETSQHAAERANDGREAAGDVVDEMEDIEHRTESTLRAIRELDDSMAEIDEIIDVITDIADQTNILALNASIEAAHANNGDGNGGRNGNGNGFAVVANEVKQLAEETKDSAAEINQLIDTVQSQTTDTVAEMEAMREHVADGTETVEQSAAAFSEIEAEVTEADHGVQEISDATDGIANSTQELVTMVDDVTEISTETASEASAVAGAVEEQTAAITTVSQNADALSEQSVSLQESVAAFTTDREATRAANADDHETIDATEATELQYVDDEREIDDASSAPKVDSEIDGKTDAATARDGVEATGETPPAIADPDATSDDSADEDGVADDKEETASGDTADETGTDR</sequence>
<protein>
    <submittedName>
        <fullName evidence="8">Methyl-accepting chemotaxis sensory transducer</fullName>
    </submittedName>
</protein>
<dbReference type="Gene3D" id="6.10.250.1910">
    <property type="match status" value="1"/>
</dbReference>
<keyword evidence="9" id="KW-1185">Reference proteome</keyword>
<dbReference type="GO" id="GO:0007165">
    <property type="term" value="P:signal transduction"/>
    <property type="evidence" value="ECO:0007669"/>
    <property type="project" value="UniProtKB-KW"/>
</dbReference>
<feature type="region of interest" description="Disordered" evidence="4">
    <location>
        <begin position="816"/>
        <end position="889"/>
    </location>
</feature>
<evidence type="ECO:0000256" key="1">
    <source>
        <dbReference type="ARBA" id="ARBA00023224"/>
    </source>
</evidence>
<dbReference type="PANTHER" id="PTHR32089:SF112">
    <property type="entry name" value="LYSOZYME-LIKE PROTEIN-RELATED"/>
    <property type="match status" value="1"/>
</dbReference>
<comment type="similarity">
    <text evidence="2">Belongs to the methyl-accepting chemotaxis (MCP) protein family.</text>
</comment>
<dbReference type="OrthoDB" id="8523at2157"/>
<dbReference type="AlphaFoldDB" id="M0AA25"/>
<keyword evidence="5" id="KW-1133">Transmembrane helix</keyword>
<reference evidence="8 9" key="1">
    <citation type="journal article" date="2014" name="PLoS Genet.">
        <title>Phylogenetically driven sequencing of extremely halophilic archaea reveals strategies for static and dynamic osmo-response.</title>
        <authorList>
            <person name="Becker E.A."/>
            <person name="Seitzer P.M."/>
            <person name="Tritt A."/>
            <person name="Larsen D."/>
            <person name="Krusor M."/>
            <person name="Yao A.I."/>
            <person name="Wu D."/>
            <person name="Madern D."/>
            <person name="Eisen J.A."/>
            <person name="Darling A.E."/>
            <person name="Facciotti M.T."/>
        </authorList>
    </citation>
    <scope>NUCLEOTIDE SEQUENCE [LARGE SCALE GENOMIC DNA]</scope>
    <source>
        <strain evidence="8 9">DSM 12281</strain>
    </source>
</reference>
<dbReference type="PATRIC" id="fig|1230458.4.peg.995"/>
<dbReference type="EMBL" id="AOIL01000013">
    <property type="protein sequence ID" value="ELY95600.1"/>
    <property type="molecule type" value="Genomic_DNA"/>
</dbReference>
<dbReference type="PANTHER" id="PTHR32089">
    <property type="entry name" value="METHYL-ACCEPTING CHEMOTAXIS PROTEIN MCPB"/>
    <property type="match status" value="1"/>
</dbReference>
<dbReference type="PROSITE" id="PS50111">
    <property type="entry name" value="CHEMOTAXIS_TRANSDUC_2"/>
    <property type="match status" value="1"/>
</dbReference>
<evidence type="ECO:0000256" key="2">
    <source>
        <dbReference type="ARBA" id="ARBA00029447"/>
    </source>
</evidence>
<dbReference type="RefSeq" id="WP_006824828.1">
    <property type="nucleotide sequence ID" value="NZ_AOIL01000013.1"/>
</dbReference>
<dbReference type="InterPro" id="IPR004089">
    <property type="entry name" value="MCPsignal_dom"/>
</dbReference>
<dbReference type="STRING" id="1230458.C484_04915"/>
<dbReference type="Gene3D" id="1.10.287.950">
    <property type="entry name" value="Methyl-accepting chemotaxis protein"/>
    <property type="match status" value="1"/>
</dbReference>
<dbReference type="Pfam" id="PF00015">
    <property type="entry name" value="MCPsignal"/>
    <property type="match status" value="1"/>
</dbReference>
<dbReference type="SMART" id="SM00304">
    <property type="entry name" value="HAMP"/>
    <property type="match status" value="2"/>
</dbReference>
<dbReference type="PROSITE" id="PS50885">
    <property type="entry name" value="HAMP"/>
    <property type="match status" value="2"/>
</dbReference>
<dbReference type="CDD" id="cd11386">
    <property type="entry name" value="MCP_signal"/>
    <property type="match status" value="1"/>
</dbReference>
<comment type="caution">
    <text evidence="8">The sequence shown here is derived from an EMBL/GenBank/DDBJ whole genome shotgun (WGS) entry which is preliminary data.</text>
</comment>
<feature type="compositionally biased region" description="Low complexity" evidence="4">
    <location>
        <begin position="848"/>
        <end position="857"/>
    </location>
</feature>
<evidence type="ECO:0000256" key="5">
    <source>
        <dbReference type="SAM" id="Phobius"/>
    </source>
</evidence>
<organism evidence="8 9">
    <name type="scientific">Natrialba taiwanensis DSM 12281</name>
    <dbReference type="NCBI Taxonomy" id="1230458"/>
    <lineage>
        <taxon>Archaea</taxon>
        <taxon>Methanobacteriati</taxon>
        <taxon>Methanobacteriota</taxon>
        <taxon>Stenosarchaea group</taxon>
        <taxon>Halobacteria</taxon>
        <taxon>Halobacteriales</taxon>
        <taxon>Natrialbaceae</taxon>
        <taxon>Natrialba</taxon>
    </lineage>
</organism>
<feature type="domain" description="HAMP" evidence="7">
    <location>
        <begin position="316"/>
        <end position="368"/>
    </location>
</feature>
<gene>
    <name evidence="8" type="ORF">C484_04915</name>
</gene>
<dbReference type="InterPro" id="IPR003660">
    <property type="entry name" value="HAMP_dom"/>
</dbReference>
<dbReference type="CDD" id="cd06225">
    <property type="entry name" value="HAMP"/>
    <property type="match status" value="2"/>
</dbReference>
<dbReference type="Pfam" id="PF00672">
    <property type="entry name" value="HAMP"/>
    <property type="match status" value="2"/>
</dbReference>
<evidence type="ECO:0000313" key="8">
    <source>
        <dbReference type="EMBL" id="ELY95600.1"/>
    </source>
</evidence>
<feature type="compositionally biased region" description="Acidic residues" evidence="4">
    <location>
        <begin position="858"/>
        <end position="874"/>
    </location>
</feature>
<evidence type="ECO:0000256" key="4">
    <source>
        <dbReference type="SAM" id="MobiDB-lite"/>
    </source>
</evidence>
<name>M0AA25_9EURY</name>
<proteinExistence type="inferred from homology"/>
<evidence type="ECO:0000259" key="7">
    <source>
        <dbReference type="PROSITE" id="PS50885"/>
    </source>
</evidence>
<keyword evidence="5" id="KW-0812">Transmembrane</keyword>
<dbReference type="Proteomes" id="UP000011648">
    <property type="component" value="Unassembled WGS sequence"/>
</dbReference>
<feature type="domain" description="Methyl-accepting transducer" evidence="6">
    <location>
        <begin position="489"/>
        <end position="734"/>
    </location>
</feature>
<feature type="compositionally biased region" description="Basic and acidic residues" evidence="4">
    <location>
        <begin position="372"/>
        <end position="386"/>
    </location>
</feature>
<feature type="compositionally biased region" description="Basic and acidic residues" evidence="4">
    <location>
        <begin position="393"/>
        <end position="415"/>
    </location>
</feature>
<dbReference type="SUPFAM" id="SSF58104">
    <property type="entry name" value="Methyl-accepting chemotaxis protein (MCP) signaling domain"/>
    <property type="match status" value="1"/>
</dbReference>
<feature type="domain" description="HAMP" evidence="7">
    <location>
        <begin position="428"/>
        <end position="470"/>
    </location>
</feature>